<dbReference type="Pfam" id="PF00589">
    <property type="entry name" value="Phage_integrase"/>
    <property type="match status" value="1"/>
</dbReference>
<keyword evidence="4" id="KW-0233">DNA recombination</keyword>
<dbReference type="InterPro" id="IPR013762">
    <property type="entry name" value="Integrase-like_cat_sf"/>
</dbReference>
<evidence type="ECO:0000313" key="9">
    <source>
        <dbReference type="Proteomes" id="UP000075680"/>
    </source>
</evidence>
<evidence type="ECO:0000259" key="6">
    <source>
        <dbReference type="PROSITE" id="PS51898"/>
    </source>
</evidence>
<dbReference type="RefSeq" id="WP_061518854.1">
    <property type="nucleotide sequence ID" value="NZ_JRUE01000169.1"/>
</dbReference>
<evidence type="ECO:0000256" key="2">
    <source>
        <dbReference type="ARBA" id="ARBA00022908"/>
    </source>
</evidence>
<dbReference type="Pfam" id="PF14659">
    <property type="entry name" value="Phage_int_SAM_3"/>
    <property type="match status" value="1"/>
</dbReference>
<gene>
    <name evidence="8" type="primary">intA_3</name>
    <name evidence="8" type="ORF">AVENLUH5627_01859</name>
</gene>
<sequence>MKRQALEKVREIKDTHIQNIEAEEKEFRIPCGLGLYFRVSPTRKITWQVRFKDQQGKWKWLSIGSYPKISLAEARLKCSEVSVKLNNNEDILSSKARLQKNLIDHKLTFKDLLYTWLDHKHANWAPKTFKKEKQSIEKWLFPTFENKDFRKISSEEWLDFFLKLQREEKIYNRVKKLVTHTRSAYDLAKFKGQVILNPLDGINKYLDKTSNGNMKHVKIEELPKLLKLIQGYSNRSTSIALELLVFLFPRPQELRLAKWEDFDLQRKLWIKPAETMKCGIRHVVPLPMQAVKLIKLQKELCPVSKYLFTSRDSLSEPMSEATLNNALKNIGYRGKQSPHGFRHIASTALNTQFAGLGQVVEECLAHKKTGVKATYDKSIHLEDRIMIMQWWADYLTNSVSGEAMLD</sequence>
<dbReference type="PROSITE" id="PS51900">
    <property type="entry name" value="CB"/>
    <property type="match status" value="1"/>
</dbReference>
<feature type="domain" description="Core-binding (CB)" evidence="7">
    <location>
        <begin position="107"/>
        <end position="189"/>
    </location>
</feature>
<comment type="similarity">
    <text evidence="1">Belongs to the 'phage' integrase family.</text>
</comment>
<evidence type="ECO:0000256" key="4">
    <source>
        <dbReference type="ARBA" id="ARBA00023172"/>
    </source>
</evidence>
<dbReference type="Gene3D" id="3.30.160.390">
    <property type="entry name" value="Integrase, DNA-binding domain"/>
    <property type="match status" value="1"/>
</dbReference>
<comment type="caution">
    <text evidence="8">The sequence shown here is derived from an EMBL/GenBank/DDBJ whole genome shotgun (WGS) entry which is preliminary data.</text>
</comment>
<dbReference type="InterPro" id="IPR044068">
    <property type="entry name" value="CB"/>
</dbReference>
<dbReference type="GO" id="GO:0015074">
    <property type="term" value="P:DNA integration"/>
    <property type="evidence" value="ECO:0007669"/>
    <property type="project" value="UniProtKB-KW"/>
</dbReference>
<dbReference type="Gene3D" id="1.10.443.10">
    <property type="entry name" value="Intergrase catalytic core"/>
    <property type="match status" value="1"/>
</dbReference>
<evidence type="ECO:0000256" key="3">
    <source>
        <dbReference type="ARBA" id="ARBA00023125"/>
    </source>
</evidence>
<dbReference type="InterPro" id="IPR025166">
    <property type="entry name" value="Integrase_DNA_bind_dom"/>
</dbReference>
<dbReference type="PROSITE" id="PS51898">
    <property type="entry name" value="TYR_RECOMBINASE"/>
    <property type="match status" value="1"/>
</dbReference>
<dbReference type="InterPro" id="IPR002104">
    <property type="entry name" value="Integrase_catalytic"/>
</dbReference>
<evidence type="ECO:0000313" key="8">
    <source>
        <dbReference type="EMBL" id="KXZ68131.1"/>
    </source>
</evidence>
<dbReference type="PANTHER" id="PTHR30629:SF2">
    <property type="entry name" value="PROPHAGE INTEGRASE INTS-RELATED"/>
    <property type="match status" value="1"/>
</dbReference>
<dbReference type="Proteomes" id="UP000075680">
    <property type="component" value="Unassembled WGS sequence"/>
</dbReference>
<dbReference type="Pfam" id="PF13356">
    <property type="entry name" value="Arm-DNA-bind_3"/>
    <property type="match status" value="1"/>
</dbReference>
<reference evidence="8 9" key="1">
    <citation type="journal article" date="2016" name="Sci. Rep.">
        <title>Genomic and phenotypic characterization of the species Acinetobacter venetianus.</title>
        <authorList>
            <person name="Fondi M."/>
            <person name="Maida I."/>
            <person name="Perrin E."/>
            <person name="Orlandini V."/>
            <person name="La Torre L."/>
            <person name="Bosi E."/>
            <person name="Negroni A."/>
            <person name="Zanaroli G."/>
            <person name="Fava F."/>
            <person name="Decorosi F."/>
            <person name="Giovannetti L."/>
            <person name="Viti C."/>
            <person name="Vaneechoutte M."/>
            <person name="Dijkshoorn L."/>
            <person name="Fani R."/>
        </authorList>
    </citation>
    <scope>NUCLEOTIDE SEQUENCE [LARGE SCALE GENOMIC DNA]</scope>
    <source>
        <strain evidence="8 9">LUH5627</strain>
    </source>
</reference>
<dbReference type="InterPro" id="IPR011010">
    <property type="entry name" value="DNA_brk_join_enz"/>
</dbReference>
<dbReference type="InterPro" id="IPR038488">
    <property type="entry name" value="Integrase_DNA-bd_sf"/>
</dbReference>
<dbReference type="InterPro" id="IPR004107">
    <property type="entry name" value="Integrase_SAM-like_N"/>
</dbReference>
<dbReference type="SUPFAM" id="SSF56349">
    <property type="entry name" value="DNA breaking-rejoining enzymes"/>
    <property type="match status" value="1"/>
</dbReference>
<feature type="domain" description="Tyr recombinase" evidence="6">
    <location>
        <begin position="212"/>
        <end position="392"/>
    </location>
</feature>
<evidence type="ECO:0000256" key="5">
    <source>
        <dbReference type="PROSITE-ProRule" id="PRU01248"/>
    </source>
</evidence>
<dbReference type="CDD" id="cd00801">
    <property type="entry name" value="INT_P4_C"/>
    <property type="match status" value="1"/>
</dbReference>
<dbReference type="PANTHER" id="PTHR30629">
    <property type="entry name" value="PROPHAGE INTEGRASE"/>
    <property type="match status" value="1"/>
</dbReference>
<evidence type="ECO:0000256" key="1">
    <source>
        <dbReference type="ARBA" id="ARBA00008857"/>
    </source>
</evidence>
<accession>A0A150HNN0</accession>
<keyword evidence="2" id="KW-0229">DNA integration</keyword>
<keyword evidence="3 5" id="KW-0238">DNA-binding</keyword>
<dbReference type="InterPro" id="IPR050808">
    <property type="entry name" value="Phage_Integrase"/>
</dbReference>
<protein>
    <submittedName>
        <fullName evidence="8">Prophage CP4-57 integrase</fullName>
    </submittedName>
</protein>
<dbReference type="Gene3D" id="1.10.150.130">
    <property type="match status" value="1"/>
</dbReference>
<evidence type="ECO:0000259" key="7">
    <source>
        <dbReference type="PROSITE" id="PS51900"/>
    </source>
</evidence>
<dbReference type="AlphaFoldDB" id="A0A150HNN0"/>
<dbReference type="GO" id="GO:0006310">
    <property type="term" value="P:DNA recombination"/>
    <property type="evidence" value="ECO:0007669"/>
    <property type="project" value="UniProtKB-KW"/>
</dbReference>
<dbReference type="EMBL" id="JRUE01000169">
    <property type="protein sequence ID" value="KXZ68131.1"/>
    <property type="molecule type" value="Genomic_DNA"/>
</dbReference>
<name>A0A150HNN0_9GAMM</name>
<dbReference type="PATRIC" id="fig|52133.18.peg.1937"/>
<dbReference type="GO" id="GO:0003677">
    <property type="term" value="F:DNA binding"/>
    <property type="evidence" value="ECO:0007669"/>
    <property type="project" value="UniProtKB-UniRule"/>
</dbReference>
<organism evidence="8 9">
    <name type="scientific">Acinetobacter venetianus</name>
    <dbReference type="NCBI Taxonomy" id="52133"/>
    <lineage>
        <taxon>Bacteria</taxon>
        <taxon>Pseudomonadati</taxon>
        <taxon>Pseudomonadota</taxon>
        <taxon>Gammaproteobacteria</taxon>
        <taxon>Moraxellales</taxon>
        <taxon>Moraxellaceae</taxon>
        <taxon>Acinetobacter</taxon>
    </lineage>
</organism>
<dbReference type="InterPro" id="IPR010998">
    <property type="entry name" value="Integrase_recombinase_N"/>
</dbReference>
<proteinExistence type="inferred from homology"/>